<proteinExistence type="predicted"/>
<dbReference type="EMBL" id="WNVG01000014">
    <property type="protein sequence ID" value="MDZ5032382.1"/>
    <property type="molecule type" value="Genomic_DNA"/>
</dbReference>
<dbReference type="Pfam" id="PF01541">
    <property type="entry name" value="GIY-YIG"/>
    <property type="match status" value="1"/>
</dbReference>
<dbReference type="Proteomes" id="UP001289066">
    <property type="component" value="Unassembled WGS sequence"/>
</dbReference>
<evidence type="ECO:0000313" key="2">
    <source>
        <dbReference type="EMBL" id="MDZ5032382.1"/>
    </source>
</evidence>
<dbReference type="RefSeq" id="WP_003450878.1">
    <property type="nucleotide sequence ID" value="NZ_CABPRK010000007.1"/>
</dbReference>
<sequence length="186" mass="22382">MEKYKVCSGCKIKKPLSEFNKHKDLSYGKQNYCKECNKVRACQKLDSYYKGNYIYMFLENFKILYVGSTTNIYERMTEHIHVDKLKQYKKINGVILYKVDNSLDIDCLRFLEYEFIYIFNPLLNTDRSYPRKGMSLDKTLELREEVEKVLVNNRFIVIGNLSKKNQRYKFLKSITKVFNELNFYKK</sequence>
<dbReference type="PROSITE" id="PS50164">
    <property type="entry name" value="GIY_YIG"/>
    <property type="match status" value="1"/>
</dbReference>
<gene>
    <name evidence="2" type="ORF">GNF81_06150</name>
</gene>
<accession>A0AAW9J1R9</accession>
<evidence type="ECO:0000313" key="3">
    <source>
        <dbReference type="Proteomes" id="UP001289066"/>
    </source>
</evidence>
<organism evidence="2 3">
    <name type="scientific">Clostridium perfringens</name>
    <dbReference type="NCBI Taxonomy" id="1502"/>
    <lineage>
        <taxon>Bacteria</taxon>
        <taxon>Bacillati</taxon>
        <taxon>Bacillota</taxon>
        <taxon>Clostridia</taxon>
        <taxon>Eubacteriales</taxon>
        <taxon>Clostridiaceae</taxon>
        <taxon>Clostridium</taxon>
    </lineage>
</organism>
<name>A0AAW9J1R9_CLOPF</name>
<dbReference type="InterPro" id="IPR000305">
    <property type="entry name" value="GIY-YIG_endonuc"/>
</dbReference>
<dbReference type="SUPFAM" id="SSF82771">
    <property type="entry name" value="GIY-YIG endonuclease"/>
    <property type="match status" value="1"/>
</dbReference>
<dbReference type="AlphaFoldDB" id="A0AAW9J1R9"/>
<protein>
    <recommendedName>
        <fullName evidence="1">GIY-YIG domain-containing protein</fullName>
    </recommendedName>
</protein>
<comment type="caution">
    <text evidence="2">The sequence shown here is derived from an EMBL/GenBank/DDBJ whole genome shotgun (WGS) entry which is preliminary data.</text>
</comment>
<evidence type="ECO:0000259" key="1">
    <source>
        <dbReference type="PROSITE" id="PS50164"/>
    </source>
</evidence>
<reference evidence="2" key="1">
    <citation type="submission" date="2019-11" db="EMBL/GenBank/DDBJ databases">
        <title>Characterization of Clostridium perfringens isolates from swine manure treated agricultural soils.</title>
        <authorList>
            <person name="Wushke S.T."/>
        </authorList>
    </citation>
    <scope>NUCLEOTIDE SEQUENCE</scope>
    <source>
        <strain evidence="2">X15</strain>
    </source>
</reference>
<dbReference type="InterPro" id="IPR035901">
    <property type="entry name" value="GIY-YIG_endonuc_sf"/>
</dbReference>
<feature type="domain" description="GIY-YIG" evidence="1">
    <location>
        <begin position="50"/>
        <end position="125"/>
    </location>
</feature>